<name>A0A1G9U3D0_9GAMM</name>
<keyword evidence="1" id="KW-1133">Transmembrane helix</keyword>
<organism evidence="2 3">
    <name type="scientific">Franzmannia pantelleriensis</name>
    <dbReference type="NCBI Taxonomy" id="48727"/>
    <lineage>
        <taxon>Bacteria</taxon>
        <taxon>Pseudomonadati</taxon>
        <taxon>Pseudomonadota</taxon>
        <taxon>Gammaproteobacteria</taxon>
        <taxon>Oceanospirillales</taxon>
        <taxon>Halomonadaceae</taxon>
        <taxon>Franzmannia</taxon>
    </lineage>
</organism>
<dbReference type="InterPro" id="IPR012902">
    <property type="entry name" value="N_methyl_site"/>
</dbReference>
<proteinExistence type="predicted"/>
<feature type="transmembrane region" description="Helical" evidence="1">
    <location>
        <begin position="20"/>
        <end position="41"/>
    </location>
</feature>
<dbReference type="Pfam" id="PF07963">
    <property type="entry name" value="N_methyl"/>
    <property type="match status" value="1"/>
</dbReference>
<keyword evidence="1" id="KW-0812">Transmembrane</keyword>
<evidence type="ECO:0000313" key="3">
    <source>
        <dbReference type="Proteomes" id="UP000199107"/>
    </source>
</evidence>
<dbReference type="RefSeq" id="WP_089659725.1">
    <property type="nucleotide sequence ID" value="NZ_FNGH01000014.1"/>
</dbReference>
<evidence type="ECO:0000313" key="2">
    <source>
        <dbReference type="EMBL" id="SDM54391.1"/>
    </source>
</evidence>
<dbReference type="STRING" id="48727.SAMN05192555_114115"/>
<dbReference type="Proteomes" id="UP000199107">
    <property type="component" value="Unassembled WGS sequence"/>
</dbReference>
<dbReference type="OrthoDB" id="5296662at2"/>
<sequence length="186" mass="20189">MSFFNSPPGSSSKQQGFTLVELMVALVLGLLVVMGATQLFMTTRQTFLTVEEVNRRQEVVSFITNVIAYEVRSSIGVSPWSEQQKVTDSGNLVIQISDGEYGGYCSSGDLQALEYYVNEGSIIVAPKCESTNPTPQPVIFGVEEISFAQGIVEGSEAFVDVTVTLNDGSGKTIAFRFARRSSDIFS</sequence>
<keyword evidence="3" id="KW-1185">Reference proteome</keyword>
<gene>
    <name evidence="2" type="ORF">SAMN05192555_114115</name>
</gene>
<keyword evidence="1" id="KW-0472">Membrane</keyword>
<evidence type="ECO:0000256" key="1">
    <source>
        <dbReference type="SAM" id="Phobius"/>
    </source>
</evidence>
<dbReference type="NCBIfam" id="TIGR02532">
    <property type="entry name" value="IV_pilin_GFxxxE"/>
    <property type="match status" value="1"/>
</dbReference>
<dbReference type="PROSITE" id="PS00409">
    <property type="entry name" value="PROKAR_NTER_METHYL"/>
    <property type="match status" value="1"/>
</dbReference>
<accession>A0A1G9U3D0</accession>
<reference evidence="3" key="1">
    <citation type="submission" date="2016-10" db="EMBL/GenBank/DDBJ databases">
        <authorList>
            <person name="Varghese N."/>
            <person name="Submissions S."/>
        </authorList>
    </citation>
    <scope>NUCLEOTIDE SEQUENCE [LARGE SCALE GENOMIC DNA]</scope>
    <source>
        <strain evidence="3">AAP</strain>
    </source>
</reference>
<protein>
    <submittedName>
        <fullName evidence="2">Prepilin-type N-terminal cleavage/methylation domain-containing protein</fullName>
    </submittedName>
</protein>
<dbReference type="AlphaFoldDB" id="A0A1G9U3D0"/>
<dbReference type="EMBL" id="FNGH01000014">
    <property type="protein sequence ID" value="SDM54391.1"/>
    <property type="molecule type" value="Genomic_DNA"/>
</dbReference>